<evidence type="ECO:0000313" key="12">
    <source>
        <dbReference type="EMBL" id="CDX57351.1"/>
    </source>
</evidence>
<dbReference type="InterPro" id="IPR058978">
    <property type="entry name" value="GSDM_bact-type"/>
</dbReference>
<keyword evidence="4" id="KW-1003">Cell membrane</keyword>
<evidence type="ECO:0000256" key="6">
    <source>
        <dbReference type="ARBA" id="ARBA00022692"/>
    </source>
</evidence>
<name>A0A0K2VYK4_MESPL</name>
<organism evidence="12 13">
    <name type="scientific">Mesorhizobium plurifarium</name>
    <dbReference type="NCBI Taxonomy" id="69974"/>
    <lineage>
        <taxon>Bacteria</taxon>
        <taxon>Pseudomonadati</taxon>
        <taxon>Pseudomonadota</taxon>
        <taxon>Alphaproteobacteria</taxon>
        <taxon>Hyphomicrobiales</taxon>
        <taxon>Phyllobacteriaceae</taxon>
        <taxon>Mesorhizobium</taxon>
    </lineage>
</organism>
<keyword evidence="5" id="KW-0963">Cytoplasm</keyword>
<sequence length="266" mass="28336">MTVLPCRNDLFVQMLNQAGYHPIVLPRSNITPPDIYLFDDDSFIRWGKLATAVPKGSLPKVTVDGALPAFEQKTTSEKSAKGAASFLASALSCLGITGAPKIDLSVAAGKEVTFSFIGTTYREISPAEVSHALLQGFDPAGIPAEKVRIGCIHVAYNYAYATGLHMQIGTREKGAVKLTAAQIEGIVDVGAQAQVALVEGTTISFTSKREPVAFACMVGQVKAKRGGWTFEPKEAPGLNYTGNEGDSRHYLMRKGVVLVVDDMGAD</sequence>
<evidence type="ECO:0000256" key="3">
    <source>
        <dbReference type="ARBA" id="ARBA00022452"/>
    </source>
</evidence>
<dbReference type="Pfam" id="PF26164">
    <property type="entry name" value="Bact_GSDM"/>
    <property type="match status" value="1"/>
</dbReference>
<evidence type="ECO:0000256" key="2">
    <source>
        <dbReference type="ARBA" id="ARBA00004651"/>
    </source>
</evidence>
<keyword evidence="6" id="KW-0812">Transmembrane</keyword>
<gene>
    <name evidence="12" type="ORF">MPL1032_210082</name>
</gene>
<dbReference type="EMBL" id="CCND01000014">
    <property type="protein sequence ID" value="CDX57351.1"/>
    <property type="molecule type" value="Genomic_DNA"/>
</dbReference>
<dbReference type="AlphaFoldDB" id="A0A0K2VYK4"/>
<evidence type="ECO:0000256" key="8">
    <source>
        <dbReference type="ARBA" id="ARBA00023136"/>
    </source>
</evidence>
<evidence type="ECO:0000256" key="10">
    <source>
        <dbReference type="ARBA" id="ARBA00093798"/>
    </source>
</evidence>
<evidence type="ECO:0000256" key="1">
    <source>
        <dbReference type="ARBA" id="ARBA00004496"/>
    </source>
</evidence>
<keyword evidence="8" id="KW-0472">Membrane</keyword>
<evidence type="ECO:0000256" key="11">
    <source>
        <dbReference type="ARBA" id="ARBA00093802"/>
    </source>
</evidence>
<reference evidence="13" key="1">
    <citation type="submission" date="2014-08" db="EMBL/GenBank/DDBJ databases">
        <authorList>
            <person name="Edwards T."/>
        </authorList>
    </citation>
    <scope>NUCLEOTIDE SEQUENCE [LARGE SCALE GENOMIC DNA]</scope>
</reference>
<keyword evidence="3" id="KW-1134">Transmembrane beta strand</keyword>
<protein>
    <recommendedName>
        <fullName evidence="10">Gasdermin bGSDM</fullName>
    </recommendedName>
    <alternativeName>
        <fullName evidence="11">Bacterial gasdermin</fullName>
    </alternativeName>
</protein>
<dbReference type="Proteomes" id="UP000182888">
    <property type="component" value="Unassembled WGS sequence"/>
</dbReference>
<comment type="subcellular location">
    <subcellularLocation>
        <location evidence="2">Cell membrane</location>
        <topology evidence="2">Multi-pass membrane protein</topology>
    </subcellularLocation>
    <subcellularLocation>
        <location evidence="1">Cytoplasm</location>
    </subcellularLocation>
</comment>
<evidence type="ECO:0000313" key="13">
    <source>
        <dbReference type="Proteomes" id="UP000182888"/>
    </source>
</evidence>
<comment type="similarity">
    <text evidence="9">Belongs to the bacterial gasdermin family.</text>
</comment>
<accession>A0A0K2VYK4</accession>
<keyword evidence="7" id="KW-0051">Antiviral defense</keyword>
<evidence type="ECO:0000256" key="7">
    <source>
        <dbReference type="ARBA" id="ARBA00023118"/>
    </source>
</evidence>
<evidence type="ECO:0000256" key="9">
    <source>
        <dbReference type="ARBA" id="ARBA00093769"/>
    </source>
</evidence>
<proteinExistence type="inferred from homology"/>
<evidence type="ECO:0000256" key="5">
    <source>
        <dbReference type="ARBA" id="ARBA00022490"/>
    </source>
</evidence>
<evidence type="ECO:0000256" key="4">
    <source>
        <dbReference type="ARBA" id="ARBA00022475"/>
    </source>
</evidence>